<reference evidence="1" key="1">
    <citation type="submission" date="2018-02" db="EMBL/GenBank/DDBJ databases">
        <title>Rhizophora mucronata_Transcriptome.</title>
        <authorList>
            <person name="Meera S.P."/>
            <person name="Sreeshan A."/>
            <person name="Augustine A."/>
        </authorList>
    </citation>
    <scope>NUCLEOTIDE SEQUENCE</scope>
    <source>
        <tissue evidence="1">Leaf</tissue>
    </source>
</reference>
<protein>
    <submittedName>
        <fullName evidence="1">Glucan endo-1 3-beta-glucosidase</fullName>
    </submittedName>
</protein>
<dbReference type="AlphaFoldDB" id="A0A2P2Q564"/>
<dbReference type="EMBL" id="GGEC01081606">
    <property type="protein sequence ID" value="MBX62090.1"/>
    <property type="molecule type" value="Transcribed_RNA"/>
</dbReference>
<name>A0A2P2Q564_RHIMU</name>
<evidence type="ECO:0000313" key="1">
    <source>
        <dbReference type="EMBL" id="MBX62090.1"/>
    </source>
</evidence>
<accession>A0A2P2Q564</accession>
<sequence length="132" mass="14649">MFMYLILVFPSTRPAFGWKRQKASVSALGSPLYAKYGYGLMAKGEPVAFINPNKPFIKSPSLGSKRPEDGGSDSFSTAMECTVETFILSPREAVFRAFWTFCTAGKMFVMRFLSPEVITSLPTVMRIILLDG</sequence>
<proteinExistence type="predicted"/>
<organism evidence="1">
    <name type="scientific">Rhizophora mucronata</name>
    <name type="common">Asiatic mangrove</name>
    <dbReference type="NCBI Taxonomy" id="61149"/>
    <lineage>
        <taxon>Eukaryota</taxon>
        <taxon>Viridiplantae</taxon>
        <taxon>Streptophyta</taxon>
        <taxon>Embryophyta</taxon>
        <taxon>Tracheophyta</taxon>
        <taxon>Spermatophyta</taxon>
        <taxon>Magnoliopsida</taxon>
        <taxon>eudicotyledons</taxon>
        <taxon>Gunneridae</taxon>
        <taxon>Pentapetalae</taxon>
        <taxon>rosids</taxon>
        <taxon>fabids</taxon>
        <taxon>Malpighiales</taxon>
        <taxon>Rhizophoraceae</taxon>
        <taxon>Rhizophora</taxon>
    </lineage>
</organism>